<name>A0A3N2RCQ9_LYSEN</name>
<comment type="caution">
    <text evidence="4">The sequence shown here is derived from an EMBL/GenBank/DDBJ whole genome shotgun (WGS) entry which is preliminary data.</text>
</comment>
<evidence type="ECO:0000256" key="2">
    <source>
        <dbReference type="SAM" id="Phobius"/>
    </source>
</evidence>
<reference evidence="4 5" key="1">
    <citation type="submission" date="2018-10" db="EMBL/GenBank/DDBJ databases">
        <title>The genome of Lysobacter enzymogenes OH11.</title>
        <authorList>
            <person name="Liu F."/>
            <person name="Zhao Y."/>
            <person name="Qian G."/>
            <person name="Chen Y."/>
            <person name="Xu H."/>
        </authorList>
    </citation>
    <scope>NUCLEOTIDE SEQUENCE [LARGE SCALE GENOMIC DNA]</scope>
    <source>
        <strain evidence="4 5">OH11</strain>
    </source>
</reference>
<keyword evidence="2" id="KW-0812">Transmembrane</keyword>
<evidence type="ECO:0000313" key="4">
    <source>
        <dbReference type="EMBL" id="ROU05217.1"/>
    </source>
</evidence>
<evidence type="ECO:0000256" key="1">
    <source>
        <dbReference type="ARBA" id="ARBA00023002"/>
    </source>
</evidence>
<dbReference type="AlphaFoldDB" id="A0A3N2RCQ9"/>
<dbReference type="Gene3D" id="3.30.9.10">
    <property type="entry name" value="D-Amino Acid Oxidase, subunit A, domain 2"/>
    <property type="match status" value="1"/>
</dbReference>
<dbReference type="Pfam" id="PF01266">
    <property type="entry name" value="DAO"/>
    <property type="match status" value="1"/>
</dbReference>
<dbReference type="SUPFAM" id="SSF54373">
    <property type="entry name" value="FAD-linked reductases, C-terminal domain"/>
    <property type="match status" value="1"/>
</dbReference>
<dbReference type="RefSeq" id="WP_123649081.1">
    <property type="nucleotide sequence ID" value="NZ_RCTY01000048.1"/>
</dbReference>
<protein>
    <submittedName>
        <fullName evidence="4">FAD-dependent oxidoreductase</fullName>
    </submittedName>
</protein>
<organism evidence="4 5">
    <name type="scientific">Lysobacter enzymogenes</name>
    <dbReference type="NCBI Taxonomy" id="69"/>
    <lineage>
        <taxon>Bacteria</taxon>
        <taxon>Pseudomonadati</taxon>
        <taxon>Pseudomonadota</taxon>
        <taxon>Gammaproteobacteria</taxon>
        <taxon>Lysobacterales</taxon>
        <taxon>Lysobacteraceae</taxon>
        <taxon>Lysobacter</taxon>
    </lineage>
</organism>
<dbReference type="GO" id="GO:0016491">
    <property type="term" value="F:oxidoreductase activity"/>
    <property type="evidence" value="ECO:0007669"/>
    <property type="project" value="UniProtKB-KW"/>
</dbReference>
<evidence type="ECO:0000259" key="3">
    <source>
        <dbReference type="Pfam" id="PF01266"/>
    </source>
</evidence>
<dbReference type="EMBL" id="RCTY01000048">
    <property type="protein sequence ID" value="ROU05217.1"/>
    <property type="molecule type" value="Genomic_DNA"/>
</dbReference>
<dbReference type="Proteomes" id="UP000275910">
    <property type="component" value="Unassembled WGS sequence"/>
</dbReference>
<dbReference type="InterPro" id="IPR036188">
    <property type="entry name" value="FAD/NAD-bd_sf"/>
</dbReference>
<keyword evidence="1" id="KW-0560">Oxidoreductase</keyword>
<keyword evidence="2" id="KW-1133">Transmembrane helix</keyword>
<accession>A0A3N2RCQ9</accession>
<feature type="transmembrane region" description="Helical" evidence="2">
    <location>
        <begin position="25"/>
        <end position="42"/>
    </location>
</feature>
<proteinExistence type="predicted"/>
<keyword evidence="2" id="KW-0472">Membrane</keyword>
<dbReference type="PANTHER" id="PTHR13847">
    <property type="entry name" value="SARCOSINE DEHYDROGENASE-RELATED"/>
    <property type="match status" value="1"/>
</dbReference>
<dbReference type="GO" id="GO:0005737">
    <property type="term" value="C:cytoplasm"/>
    <property type="evidence" value="ECO:0007669"/>
    <property type="project" value="TreeGrafter"/>
</dbReference>
<feature type="domain" description="FAD dependent oxidoreductase" evidence="3">
    <location>
        <begin position="24"/>
        <end position="417"/>
    </location>
</feature>
<sequence length="436" mass="47316">MGAVQAEVQVEQESAGPGAARREDVVIVGAGVIGLACALILLEDGRRVRVIDAGRIGGGSSHGNCGTITPSHATPLAAPGVIAQAIKWVLTPDAPLYLHPKLDPQLWGWLLRFAARCNERDWRASAQAKAALLNDSRERLQAWVARYGLVCEFDGSGVDYVFRSEAGYVHGQHELDLLREFGVGVELIDGGAYEAQDPAFKPGVVGAIRFAHDAVLRPDRYVAELARAVRERGGELQEYCALKDLREDADGVALDTSHGVLRAREAVVALGAWSPKLAEAIGLPALKAAIQPGKGYSITYDRPELPPRRPVVLKEPRVCVTMWDSGYRLGSTMEFSGFDESLNPRRLAALERGAAQFLHQPLGPVERERWYGWRPMSIDDVPLIGRVPGRQRLWIANGHGMMGVSMSAGTGQLLADLIGGRAPAIDPHPYRPERFA</sequence>
<dbReference type="Gene3D" id="3.50.50.60">
    <property type="entry name" value="FAD/NAD(P)-binding domain"/>
    <property type="match status" value="2"/>
</dbReference>
<gene>
    <name evidence="4" type="ORF">D9T17_19995</name>
</gene>
<evidence type="ECO:0000313" key="5">
    <source>
        <dbReference type="Proteomes" id="UP000275910"/>
    </source>
</evidence>
<dbReference type="SUPFAM" id="SSF51905">
    <property type="entry name" value="FAD/NAD(P)-binding domain"/>
    <property type="match status" value="1"/>
</dbReference>
<dbReference type="InterPro" id="IPR006076">
    <property type="entry name" value="FAD-dep_OxRdtase"/>
</dbReference>
<dbReference type="PANTHER" id="PTHR13847:SF289">
    <property type="entry name" value="GLYCINE OXIDASE"/>
    <property type="match status" value="1"/>
</dbReference>